<comment type="caution">
    <text evidence="2">The sequence shown here is derived from an EMBL/GenBank/DDBJ whole genome shotgun (WGS) entry which is preliminary data.</text>
</comment>
<evidence type="ECO:0000313" key="3">
    <source>
        <dbReference type="Proteomes" id="UP000236928"/>
    </source>
</evidence>
<feature type="transmembrane region" description="Helical" evidence="1">
    <location>
        <begin position="259"/>
        <end position="276"/>
    </location>
</feature>
<evidence type="ECO:0000313" key="2">
    <source>
        <dbReference type="EMBL" id="POM84912.1"/>
    </source>
</evidence>
<gene>
    <name evidence="2" type="ORF">CmeUKMEL1_14765</name>
</gene>
<protein>
    <submittedName>
        <fullName evidence="2">Uncharacterized protein</fullName>
    </submittedName>
</protein>
<proteinExistence type="predicted"/>
<name>A0A2P4Z4C6_9CRYT</name>
<dbReference type="AlphaFoldDB" id="A0A2P4Z4C6"/>
<keyword evidence="1" id="KW-1133">Transmembrane helix</keyword>
<dbReference type="VEuPathDB" id="CryptoDB:CmeUKMEL1_14765"/>
<dbReference type="Proteomes" id="UP000236928">
    <property type="component" value="Unassembled WGS sequence"/>
</dbReference>
<keyword evidence="1" id="KW-0472">Membrane</keyword>
<sequence length="277" mass="32603">MNYGNCLSLKGDFENFKSTLIKEGIDEIVCKCFKQVKENIDYLKELNYGENINSLNSESCYIERDLKIKETQHLFKYCIMLLEKENNINPHYKLLFENLLFHFQNIFSLERYEVDCCLRNQLEKNSLSNTSCVSSVSSFVPTSQYVPLPDFKELEKQLLFEQNQGKLHYSIKGFGLILPVYCPILTNYCFAELIKLKESTKELLSIQNILFNEIACEQDTIDTFQDKIRETAINTDNFHLIHEINVISERDRKKRVTKLVLYLTAFLILVIMFRMIF</sequence>
<dbReference type="EMBL" id="JIBK01000048">
    <property type="protein sequence ID" value="POM84912.1"/>
    <property type="molecule type" value="Genomic_DNA"/>
</dbReference>
<accession>A0A2P4Z4C6</accession>
<reference evidence="2 3" key="1">
    <citation type="submission" date="2014-04" db="EMBL/GenBank/DDBJ databases">
        <title>Comparative Genomics of Cryptosporidium Species.</title>
        <authorList>
            <person name="Silva J.C."/>
            <person name="Su Q."/>
            <person name="Chalmers R."/>
            <person name="Chibucos M.C."/>
            <person name="Elwin K."/>
            <person name="Godinez A."/>
            <person name="Guo F."/>
            <person name="Huynh K."/>
            <person name="Orvis J."/>
            <person name="Ott S."/>
            <person name="Sadzewicz L."/>
            <person name="Sengamalay N."/>
            <person name="Shetty A."/>
            <person name="Sun M."/>
            <person name="Tallon L."/>
            <person name="Xiao L."/>
            <person name="Zhang H."/>
            <person name="Fraser C.M."/>
            <person name="Zhu G."/>
            <person name="Kissinger J."/>
            <person name="Widmer G."/>
        </authorList>
    </citation>
    <scope>NUCLEOTIDE SEQUENCE [LARGE SCALE GENOMIC DNA]</scope>
    <source>
        <strain evidence="2 3">UKMEL1</strain>
    </source>
</reference>
<dbReference type="OrthoDB" id="341764at2759"/>
<keyword evidence="1" id="KW-0812">Transmembrane</keyword>
<organism evidence="2 3">
    <name type="scientific">Cryptosporidium meleagridis</name>
    <dbReference type="NCBI Taxonomy" id="93969"/>
    <lineage>
        <taxon>Eukaryota</taxon>
        <taxon>Sar</taxon>
        <taxon>Alveolata</taxon>
        <taxon>Apicomplexa</taxon>
        <taxon>Conoidasida</taxon>
        <taxon>Coccidia</taxon>
        <taxon>Eucoccidiorida</taxon>
        <taxon>Eimeriorina</taxon>
        <taxon>Cryptosporidiidae</taxon>
        <taxon>Cryptosporidium</taxon>
    </lineage>
</organism>
<evidence type="ECO:0000256" key="1">
    <source>
        <dbReference type="SAM" id="Phobius"/>
    </source>
</evidence>
<keyword evidence="3" id="KW-1185">Reference proteome</keyword>